<feature type="domain" description="ABC transmembrane type-1" evidence="9">
    <location>
        <begin position="72"/>
        <end position="278"/>
    </location>
</feature>
<feature type="transmembrane region" description="Helical" evidence="8">
    <location>
        <begin position="67"/>
        <end position="97"/>
    </location>
</feature>
<dbReference type="Pfam" id="PF00528">
    <property type="entry name" value="BPD_transp_1"/>
    <property type="match status" value="1"/>
</dbReference>
<evidence type="ECO:0000256" key="1">
    <source>
        <dbReference type="ARBA" id="ARBA00004651"/>
    </source>
</evidence>
<dbReference type="PROSITE" id="PS50928">
    <property type="entry name" value="ABC_TM1"/>
    <property type="match status" value="1"/>
</dbReference>
<evidence type="ECO:0000256" key="7">
    <source>
        <dbReference type="ARBA" id="ARBA00023136"/>
    </source>
</evidence>
<keyword evidence="3 8" id="KW-0813">Transport</keyword>
<evidence type="ECO:0000313" key="11">
    <source>
        <dbReference type="Proteomes" id="UP001225788"/>
    </source>
</evidence>
<keyword evidence="11" id="KW-1185">Reference proteome</keyword>
<evidence type="ECO:0000259" key="9">
    <source>
        <dbReference type="PROSITE" id="PS50928"/>
    </source>
</evidence>
<dbReference type="SUPFAM" id="SSF161098">
    <property type="entry name" value="MetI-like"/>
    <property type="match status" value="1"/>
</dbReference>
<feature type="transmembrane region" description="Helical" evidence="8">
    <location>
        <begin position="257"/>
        <end position="277"/>
    </location>
</feature>
<dbReference type="CDD" id="cd06261">
    <property type="entry name" value="TM_PBP2"/>
    <property type="match status" value="1"/>
</dbReference>
<dbReference type="Gene3D" id="1.10.3720.10">
    <property type="entry name" value="MetI-like"/>
    <property type="match status" value="1"/>
</dbReference>
<dbReference type="EMBL" id="CP132315">
    <property type="protein sequence ID" value="WLS04843.1"/>
    <property type="molecule type" value="Genomic_DNA"/>
</dbReference>
<gene>
    <name evidence="10" type="ORF">Q9315_21885</name>
</gene>
<feature type="transmembrane region" description="Helical" evidence="8">
    <location>
        <begin position="218"/>
        <end position="237"/>
    </location>
</feature>
<evidence type="ECO:0000256" key="3">
    <source>
        <dbReference type="ARBA" id="ARBA00022448"/>
    </source>
</evidence>
<keyword evidence="7 8" id="KW-0472">Membrane</keyword>
<feature type="transmembrane region" description="Helical" evidence="8">
    <location>
        <begin position="160"/>
        <end position="181"/>
    </location>
</feature>
<reference evidence="10 11" key="1">
    <citation type="submission" date="2023-08" db="EMBL/GenBank/DDBJ databases">
        <title>Pathogen: clinical or host-associated sample.</title>
        <authorList>
            <person name="Hergert J."/>
            <person name="Casey R."/>
            <person name="Wagner J."/>
            <person name="Young E.L."/>
            <person name="Oakeson K.F."/>
        </authorList>
    </citation>
    <scope>NUCLEOTIDE SEQUENCE [LARGE SCALE GENOMIC DNA]</scope>
    <source>
        <strain evidence="10 11">UPHL-collab-2</strain>
        <plasmid evidence="10 11">unnamed1</plasmid>
    </source>
</reference>
<dbReference type="RefSeq" id="WP_306161127.1">
    <property type="nucleotide sequence ID" value="NZ_CP132315.1"/>
</dbReference>
<feature type="transmembrane region" description="Helical" evidence="8">
    <location>
        <begin position="104"/>
        <end position="125"/>
    </location>
</feature>
<name>A0ABY9K8E0_9HYPH</name>
<evidence type="ECO:0000256" key="2">
    <source>
        <dbReference type="ARBA" id="ARBA00007069"/>
    </source>
</evidence>
<organism evidence="10 11">
    <name type="scientific">Shinella oryzae</name>
    <dbReference type="NCBI Taxonomy" id="2871820"/>
    <lineage>
        <taxon>Bacteria</taxon>
        <taxon>Pseudomonadati</taxon>
        <taxon>Pseudomonadota</taxon>
        <taxon>Alphaproteobacteria</taxon>
        <taxon>Hyphomicrobiales</taxon>
        <taxon>Rhizobiaceae</taxon>
        <taxon>Shinella</taxon>
    </lineage>
</organism>
<evidence type="ECO:0000256" key="6">
    <source>
        <dbReference type="ARBA" id="ARBA00022989"/>
    </source>
</evidence>
<keyword evidence="4" id="KW-1003">Cell membrane</keyword>
<dbReference type="PANTHER" id="PTHR42929">
    <property type="entry name" value="INNER MEMBRANE ABC TRANSPORTER PERMEASE PROTEIN YDCU-RELATED-RELATED"/>
    <property type="match status" value="1"/>
</dbReference>
<evidence type="ECO:0000256" key="8">
    <source>
        <dbReference type="RuleBase" id="RU363032"/>
    </source>
</evidence>
<evidence type="ECO:0000256" key="5">
    <source>
        <dbReference type="ARBA" id="ARBA00022692"/>
    </source>
</evidence>
<sequence>MSDTSLQKTSPGRRMRLLAPPFLALPAVLFLVVFFVMPLIDNGMRSVISADGGFTLSRYASLLTDGFYLWIIAQTVLLSAGVTIISIIIGYPVAYFLVRKAGRFSGLIIFLLIAPLLTSIIMRTFGWQVLFARRGLVNNLLVDQLGILSAPLRLTNSPEIAIAALVHVLVPFMVLSIATVLQGIDTRLEESAKILGANRLRTFFEVTLPLSLDGIGTGAILVFMIANGSFVTLVLLGGGMQTLPLMIYQQFNTTRDFGMASAMSMILLVIAVFCLFLQLRLVRRKGA</sequence>
<keyword evidence="6 8" id="KW-1133">Transmembrane helix</keyword>
<keyword evidence="10" id="KW-0614">Plasmid</keyword>
<accession>A0ABY9K8E0</accession>
<evidence type="ECO:0000313" key="10">
    <source>
        <dbReference type="EMBL" id="WLS04843.1"/>
    </source>
</evidence>
<dbReference type="PANTHER" id="PTHR42929:SF5">
    <property type="entry name" value="ABC TRANSPORTER PERMEASE PROTEIN"/>
    <property type="match status" value="1"/>
</dbReference>
<evidence type="ECO:0000256" key="4">
    <source>
        <dbReference type="ARBA" id="ARBA00022475"/>
    </source>
</evidence>
<proteinExistence type="inferred from homology"/>
<keyword evidence="5 8" id="KW-0812">Transmembrane</keyword>
<feature type="transmembrane region" description="Helical" evidence="8">
    <location>
        <begin position="21"/>
        <end position="40"/>
    </location>
</feature>
<protein>
    <submittedName>
        <fullName evidence="10">ABC transporter permease</fullName>
    </submittedName>
</protein>
<comment type="subcellular location">
    <subcellularLocation>
        <location evidence="1 8">Cell membrane</location>
        <topology evidence="1 8">Multi-pass membrane protein</topology>
    </subcellularLocation>
</comment>
<dbReference type="Proteomes" id="UP001225788">
    <property type="component" value="Plasmid unnamed1"/>
</dbReference>
<comment type="similarity">
    <text evidence="2">Belongs to the binding-protein-dependent transport system permease family. CysTW subfamily.</text>
</comment>
<dbReference type="InterPro" id="IPR035906">
    <property type="entry name" value="MetI-like_sf"/>
</dbReference>
<dbReference type="InterPro" id="IPR000515">
    <property type="entry name" value="MetI-like"/>
</dbReference>
<geneLocation type="plasmid" evidence="10 11">
    <name>unnamed1</name>
</geneLocation>